<dbReference type="PANTHER" id="PTHR36649:SF28">
    <property type="entry name" value="UBIQUITIN-LIKE DOMAIN-CONTAINING PROTEIN"/>
    <property type="match status" value="1"/>
</dbReference>
<protein>
    <submittedName>
        <fullName evidence="2">7738_t:CDS:1</fullName>
    </submittedName>
</protein>
<dbReference type="InterPro" id="IPR029071">
    <property type="entry name" value="Ubiquitin-like_domsf"/>
</dbReference>
<dbReference type="SMART" id="SM00213">
    <property type="entry name" value="UBQ"/>
    <property type="match status" value="1"/>
</dbReference>
<dbReference type="PANTHER" id="PTHR36649">
    <property type="entry name" value="UBIQUITIN-LIKE DOMAIN-CONTAINING PROTEIN"/>
    <property type="match status" value="1"/>
</dbReference>
<dbReference type="AlphaFoldDB" id="A0A9N8Z6F5"/>
<dbReference type="FunFam" id="3.10.20.90:FF:000160">
    <property type="entry name" value="Polyubiquitin-C"/>
    <property type="match status" value="1"/>
</dbReference>
<dbReference type="Pfam" id="PF00240">
    <property type="entry name" value="ubiquitin"/>
    <property type="match status" value="1"/>
</dbReference>
<accession>A0A9N8Z6F5</accession>
<dbReference type="InterPro" id="IPR019956">
    <property type="entry name" value="Ubiquitin_dom"/>
</dbReference>
<dbReference type="SUPFAM" id="SSF54236">
    <property type="entry name" value="Ubiquitin-like"/>
    <property type="match status" value="1"/>
</dbReference>
<evidence type="ECO:0000313" key="3">
    <source>
        <dbReference type="Proteomes" id="UP000789706"/>
    </source>
</evidence>
<proteinExistence type="predicted"/>
<dbReference type="Gene3D" id="3.10.20.90">
    <property type="entry name" value="Phosphatidylinositol 3-kinase Catalytic Subunit, Chain A, domain 1"/>
    <property type="match status" value="1"/>
</dbReference>
<organism evidence="2 3">
    <name type="scientific">Diversispora eburnea</name>
    <dbReference type="NCBI Taxonomy" id="1213867"/>
    <lineage>
        <taxon>Eukaryota</taxon>
        <taxon>Fungi</taxon>
        <taxon>Fungi incertae sedis</taxon>
        <taxon>Mucoromycota</taxon>
        <taxon>Glomeromycotina</taxon>
        <taxon>Glomeromycetes</taxon>
        <taxon>Diversisporales</taxon>
        <taxon>Diversisporaceae</taxon>
        <taxon>Diversispora</taxon>
    </lineage>
</organism>
<evidence type="ECO:0000259" key="1">
    <source>
        <dbReference type="PROSITE" id="PS50053"/>
    </source>
</evidence>
<dbReference type="PROSITE" id="PS50053">
    <property type="entry name" value="UBIQUITIN_2"/>
    <property type="match status" value="1"/>
</dbReference>
<dbReference type="InterPro" id="IPR019954">
    <property type="entry name" value="Ubiquitin_CS"/>
</dbReference>
<dbReference type="InterPro" id="IPR000626">
    <property type="entry name" value="Ubiquitin-like_dom"/>
</dbReference>
<gene>
    <name evidence="2" type="ORF">DEBURN_LOCUS3581</name>
</gene>
<dbReference type="OrthoDB" id="428577at2759"/>
<keyword evidence="3" id="KW-1185">Reference proteome</keyword>
<dbReference type="PROSITE" id="PS00299">
    <property type="entry name" value="UBIQUITIN_1"/>
    <property type="match status" value="1"/>
</dbReference>
<reference evidence="2" key="1">
    <citation type="submission" date="2021-06" db="EMBL/GenBank/DDBJ databases">
        <authorList>
            <person name="Kallberg Y."/>
            <person name="Tangrot J."/>
            <person name="Rosling A."/>
        </authorList>
    </citation>
    <scope>NUCLEOTIDE SEQUENCE</scope>
    <source>
        <strain evidence="2">AZ414A</strain>
    </source>
</reference>
<sequence>MSNAPLLASALSAVTSYTVVSHDEYLRRKDDLSLLFQQLNSDALHQSHLVGGIVATDENDLVEVEKFDDDENTGNPMQIFVKTLTGKTLIVDVTSKTTINKLKHKVQKLDNIPVDQQRIIFAGKQLEDSRHLVDYNITRDATIHLVLRLRGGGGKMNYYLSPENLDPGYDFDFTNVVDTGVTFMRGEFEYRRPCGWKRIALKVLNKYGNDNKWLGSPSPHFRYVSDPNEWPVSYHGTSKYKGKSMADDGLIFSKDQDVKFPYSQGIYSTPDIDLASLYAETFTYNDTKYKVVFQNRVNPETLSILNTCGGNYWINPRGCDIRPYGIL</sequence>
<comment type="caution">
    <text evidence="2">The sequence shown here is derived from an EMBL/GenBank/DDBJ whole genome shotgun (WGS) entry which is preliminary data.</text>
</comment>
<dbReference type="EMBL" id="CAJVPK010000231">
    <property type="protein sequence ID" value="CAG8479498.1"/>
    <property type="molecule type" value="Genomic_DNA"/>
</dbReference>
<evidence type="ECO:0000313" key="2">
    <source>
        <dbReference type="EMBL" id="CAG8479498.1"/>
    </source>
</evidence>
<name>A0A9N8Z6F5_9GLOM</name>
<feature type="domain" description="Ubiquitin-like" evidence="1">
    <location>
        <begin position="77"/>
        <end position="152"/>
    </location>
</feature>
<dbReference type="PRINTS" id="PR00348">
    <property type="entry name" value="UBIQUITIN"/>
</dbReference>
<dbReference type="Proteomes" id="UP000789706">
    <property type="component" value="Unassembled WGS sequence"/>
</dbReference>